<dbReference type="GO" id="GO:0046872">
    <property type="term" value="F:metal ion binding"/>
    <property type="evidence" value="ECO:0007669"/>
    <property type="project" value="UniProtKB-KW"/>
</dbReference>
<keyword evidence="3 6" id="KW-0808">Transferase</keyword>
<dbReference type="Gene3D" id="1.10.600.10">
    <property type="entry name" value="Farnesyl Diphosphate Synthase"/>
    <property type="match status" value="1"/>
</dbReference>
<dbReference type="Proteomes" id="UP000317557">
    <property type="component" value="Unassembled WGS sequence"/>
</dbReference>
<dbReference type="InterPro" id="IPR008949">
    <property type="entry name" value="Isoprenoid_synthase_dom_sf"/>
</dbReference>
<keyword evidence="5" id="KW-0460">Magnesium</keyword>
<proteinExistence type="inferred from homology"/>
<dbReference type="SFLD" id="SFLDS00005">
    <property type="entry name" value="Isoprenoid_Synthase_Type_I"/>
    <property type="match status" value="1"/>
</dbReference>
<comment type="cofactor">
    <cofactor evidence="1">
        <name>Mg(2+)</name>
        <dbReference type="ChEBI" id="CHEBI:18420"/>
    </cofactor>
</comment>
<reference evidence="7 8" key="1">
    <citation type="submission" date="2017-05" db="EMBL/GenBank/DDBJ databases">
        <authorList>
            <person name="Varghese N."/>
            <person name="Submissions S."/>
        </authorList>
    </citation>
    <scope>NUCLEOTIDE SEQUENCE [LARGE SCALE GENOMIC DNA]</scope>
    <source>
        <strain evidence="7 8">DSM 21985</strain>
    </source>
</reference>
<dbReference type="PROSITE" id="PS00444">
    <property type="entry name" value="POLYPRENYL_SYNTHASE_2"/>
    <property type="match status" value="1"/>
</dbReference>
<dbReference type="SUPFAM" id="SSF48576">
    <property type="entry name" value="Terpenoid synthases"/>
    <property type="match status" value="1"/>
</dbReference>
<dbReference type="InterPro" id="IPR000092">
    <property type="entry name" value="Polyprenyl_synt"/>
</dbReference>
<evidence type="ECO:0000256" key="3">
    <source>
        <dbReference type="ARBA" id="ARBA00022679"/>
    </source>
</evidence>
<evidence type="ECO:0000313" key="8">
    <source>
        <dbReference type="Proteomes" id="UP000317557"/>
    </source>
</evidence>
<dbReference type="CDD" id="cd00685">
    <property type="entry name" value="Trans_IPPS_HT"/>
    <property type="match status" value="1"/>
</dbReference>
<protein>
    <submittedName>
        <fullName evidence="7">Octaprenyl-diphosphate synthase</fullName>
    </submittedName>
</protein>
<dbReference type="PANTHER" id="PTHR12001">
    <property type="entry name" value="GERANYLGERANYL PYROPHOSPHATE SYNTHASE"/>
    <property type="match status" value="1"/>
</dbReference>
<evidence type="ECO:0000256" key="2">
    <source>
        <dbReference type="ARBA" id="ARBA00006706"/>
    </source>
</evidence>
<evidence type="ECO:0000256" key="4">
    <source>
        <dbReference type="ARBA" id="ARBA00022723"/>
    </source>
</evidence>
<dbReference type="InterPro" id="IPR033749">
    <property type="entry name" value="Polyprenyl_synt_CS"/>
</dbReference>
<dbReference type="EMBL" id="FXTP01000009">
    <property type="protein sequence ID" value="SMO74656.1"/>
    <property type="molecule type" value="Genomic_DNA"/>
</dbReference>
<dbReference type="Pfam" id="PF00348">
    <property type="entry name" value="polyprenyl_synt"/>
    <property type="match status" value="1"/>
</dbReference>
<dbReference type="PANTHER" id="PTHR12001:SF69">
    <property type="entry name" value="ALL TRANS-POLYPRENYL-DIPHOSPHATE SYNTHASE PDSS1"/>
    <property type="match status" value="1"/>
</dbReference>
<evidence type="ECO:0000313" key="7">
    <source>
        <dbReference type="EMBL" id="SMO74656.1"/>
    </source>
</evidence>
<organism evidence="7 8">
    <name type="scientific">Gracilimonas mengyeensis</name>
    <dbReference type="NCBI Taxonomy" id="1302730"/>
    <lineage>
        <taxon>Bacteria</taxon>
        <taxon>Pseudomonadati</taxon>
        <taxon>Balneolota</taxon>
        <taxon>Balneolia</taxon>
        <taxon>Balneolales</taxon>
        <taxon>Balneolaceae</taxon>
        <taxon>Gracilimonas</taxon>
    </lineage>
</organism>
<keyword evidence="4" id="KW-0479">Metal-binding</keyword>
<sequence length="339" mass="38578">MIDNSELEPINSETVTHKTLKEITAPVSENLSEFRRFFKDTIRSDVFLLDQIVRYLIRQKGKELRPTLVFMSARLFGDINERTYVGATMIELLHTATLIHDDVVDEADTRRGLLSINKIWNNKAGVLLGDFLLSKGLLIALEHEEFQLLKVQSRAVQSMSEGELRQLKTAGLFNMTEERYFQIISEKTASLISTCCECGAVSTTDDEEIHELMREIGMNIGIAFQIRDDLFDYGAYDVGKPTRNDIQERKVTLPLIKAFEQAPKRKSAHIRALMKKRKKTSSNVEDIVDFVHQNGGMESARESMYEYANKAIDGLNTLPASDAKQDLADLIHYVITRKK</sequence>
<evidence type="ECO:0000256" key="1">
    <source>
        <dbReference type="ARBA" id="ARBA00001946"/>
    </source>
</evidence>
<dbReference type="AlphaFoldDB" id="A0A521DSG0"/>
<dbReference type="GO" id="GO:0004659">
    <property type="term" value="F:prenyltransferase activity"/>
    <property type="evidence" value="ECO:0007669"/>
    <property type="project" value="InterPro"/>
</dbReference>
<dbReference type="PROSITE" id="PS00723">
    <property type="entry name" value="POLYPRENYL_SYNTHASE_1"/>
    <property type="match status" value="1"/>
</dbReference>
<dbReference type="OrthoDB" id="9805316at2"/>
<gene>
    <name evidence="7" type="ORF">SAMN06265219_10986</name>
</gene>
<dbReference type="RefSeq" id="WP_142454725.1">
    <property type="nucleotide sequence ID" value="NZ_FXTP01000009.1"/>
</dbReference>
<dbReference type="GO" id="GO:0008299">
    <property type="term" value="P:isoprenoid biosynthetic process"/>
    <property type="evidence" value="ECO:0007669"/>
    <property type="project" value="InterPro"/>
</dbReference>
<evidence type="ECO:0000256" key="6">
    <source>
        <dbReference type="RuleBase" id="RU004466"/>
    </source>
</evidence>
<evidence type="ECO:0000256" key="5">
    <source>
        <dbReference type="ARBA" id="ARBA00022842"/>
    </source>
</evidence>
<keyword evidence="8" id="KW-1185">Reference proteome</keyword>
<name>A0A521DSG0_9BACT</name>
<comment type="similarity">
    <text evidence="2 6">Belongs to the FPP/GGPP synthase family.</text>
</comment>
<accession>A0A521DSG0</accession>